<evidence type="ECO:0000313" key="2">
    <source>
        <dbReference type="EMBL" id="KAG0582285.1"/>
    </source>
</evidence>
<protein>
    <submittedName>
        <fullName evidence="2">Uncharacterized protein</fullName>
    </submittedName>
</protein>
<keyword evidence="1" id="KW-0732">Signal</keyword>
<name>A0A8T0IGZ4_CERPU</name>
<dbReference type="EMBL" id="CM026423">
    <property type="protein sequence ID" value="KAG0582285.1"/>
    <property type="molecule type" value="Genomic_DNA"/>
</dbReference>
<accession>A0A8T0IGZ4</accession>
<dbReference type="AlphaFoldDB" id="A0A8T0IGZ4"/>
<keyword evidence="3" id="KW-1185">Reference proteome</keyword>
<feature type="signal peptide" evidence="1">
    <location>
        <begin position="1"/>
        <end position="19"/>
    </location>
</feature>
<comment type="caution">
    <text evidence="2">The sequence shown here is derived from an EMBL/GenBank/DDBJ whole genome shotgun (WGS) entry which is preliminary data.</text>
</comment>
<organism evidence="2 3">
    <name type="scientific">Ceratodon purpureus</name>
    <name type="common">Fire moss</name>
    <name type="synonym">Dicranum purpureum</name>
    <dbReference type="NCBI Taxonomy" id="3225"/>
    <lineage>
        <taxon>Eukaryota</taxon>
        <taxon>Viridiplantae</taxon>
        <taxon>Streptophyta</taxon>
        <taxon>Embryophyta</taxon>
        <taxon>Bryophyta</taxon>
        <taxon>Bryophytina</taxon>
        <taxon>Bryopsida</taxon>
        <taxon>Dicranidae</taxon>
        <taxon>Pseudoditrichales</taxon>
        <taxon>Ditrichaceae</taxon>
        <taxon>Ceratodon</taxon>
    </lineage>
</organism>
<evidence type="ECO:0000313" key="3">
    <source>
        <dbReference type="Proteomes" id="UP000822688"/>
    </source>
</evidence>
<sequence>MGIFLSAFRLSLFISLLRFFEMGCCHGRRAFVNSWPFII</sequence>
<gene>
    <name evidence="2" type="ORF">KC19_3G048700</name>
</gene>
<reference evidence="2" key="1">
    <citation type="submission" date="2020-06" db="EMBL/GenBank/DDBJ databases">
        <title>WGS assembly of Ceratodon purpureus strain R40.</title>
        <authorList>
            <person name="Carey S.B."/>
            <person name="Jenkins J."/>
            <person name="Shu S."/>
            <person name="Lovell J.T."/>
            <person name="Sreedasyam A."/>
            <person name="Maumus F."/>
            <person name="Tiley G.P."/>
            <person name="Fernandez-Pozo N."/>
            <person name="Barry K."/>
            <person name="Chen C."/>
            <person name="Wang M."/>
            <person name="Lipzen A."/>
            <person name="Daum C."/>
            <person name="Saski C.A."/>
            <person name="Payton A.C."/>
            <person name="Mcbreen J.C."/>
            <person name="Conrad R.E."/>
            <person name="Kollar L.M."/>
            <person name="Olsson S."/>
            <person name="Huttunen S."/>
            <person name="Landis J.B."/>
            <person name="Wickett N.J."/>
            <person name="Johnson M.G."/>
            <person name="Rensing S.A."/>
            <person name="Grimwood J."/>
            <person name="Schmutz J."/>
            <person name="Mcdaniel S.F."/>
        </authorList>
    </citation>
    <scope>NUCLEOTIDE SEQUENCE</scope>
    <source>
        <strain evidence="2">R40</strain>
    </source>
</reference>
<dbReference type="Proteomes" id="UP000822688">
    <property type="component" value="Chromosome 3"/>
</dbReference>
<proteinExistence type="predicted"/>
<evidence type="ECO:0000256" key="1">
    <source>
        <dbReference type="SAM" id="SignalP"/>
    </source>
</evidence>
<feature type="chain" id="PRO_5035772472" evidence="1">
    <location>
        <begin position="20"/>
        <end position="39"/>
    </location>
</feature>